<name>A0A0D7CGV8_9ACTN</name>
<dbReference type="Gene3D" id="1.10.10.1790">
    <property type="match status" value="1"/>
</dbReference>
<evidence type="ECO:0000256" key="1">
    <source>
        <dbReference type="SAM" id="MobiDB-lite"/>
    </source>
</evidence>
<dbReference type="Gene3D" id="3.50.50.60">
    <property type="entry name" value="FAD/NAD(P)-binding domain"/>
    <property type="match status" value="1"/>
</dbReference>
<dbReference type="PROSITE" id="PS51318">
    <property type="entry name" value="TAT"/>
    <property type="match status" value="1"/>
</dbReference>
<dbReference type="EMBL" id="JRKI01000034">
    <property type="protein sequence ID" value="KIZ15256.1"/>
    <property type="molecule type" value="Genomic_DNA"/>
</dbReference>
<feature type="domain" description="Amine oxidase" evidence="2">
    <location>
        <begin position="113"/>
        <end position="477"/>
    </location>
</feature>
<feature type="region of interest" description="Disordered" evidence="1">
    <location>
        <begin position="1"/>
        <end position="62"/>
    </location>
</feature>
<evidence type="ECO:0000259" key="2">
    <source>
        <dbReference type="Pfam" id="PF01593"/>
    </source>
</evidence>
<dbReference type="PATRIC" id="fig|1240678.4.peg.5764"/>
<dbReference type="Pfam" id="PF01593">
    <property type="entry name" value="Amino_oxidase"/>
    <property type="match status" value="2"/>
</dbReference>
<dbReference type="InterPro" id="IPR036188">
    <property type="entry name" value="FAD/NAD-bd_sf"/>
</dbReference>
<dbReference type="Gene3D" id="6.10.140.1210">
    <property type="match status" value="1"/>
</dbReference>
<proteinExistence type="predicted"/>
<gene>
    <name evidence="3" type="ORF">SNA_27070</name>
</gene>
<feature type="compositionally biased region" description="Low complexity" evidence="1">
    <location>
        <begin position="7"/>
        <end position="58"/>
    </location>
</feature>
<dbReference type="PANTHER" id="PTHR10742:SF342">
    <property type="entry name" value="AMINE OXIDASE"/>
    <property type="match status" value="1"/>
</dbReference>
<evidence type="ECO:0000313" key="3">
    <source>
        <dbReference type="EMBL" id="KIZ15256.1"/>
    </source>
</evidence>
<protein>
    <submittedName>
        <fullName evidence="3">Flavin-binding oxidoreductase</fullName>
    </submittedName>
</protein>
<dbReference type="RefSeq" id="WP_044366961.1">
    <property type="nucleotide sequence ID" value="NZ_JRKI01000034.1"/>
</dbReference>
<dbReference type="GO" id="GO:0001716">
    <property type="term" value="F:L-amino-acid oxidase activity"/>
    <property type="evidence" value="ECO:0007669"/>
    <property type="project" value="TreeGrafter"/>
</dbReference>
<dbReference type="Gene3D" id="3.30.70.2100">
    <property type="match status" value="1"/>
</dbReference>
<sequence>MTNHQEPSPAADPATDSAPTRRSFTTASAAALAATGLPPWPTAPAVAATAPRVPVPTSADDDDRARTVARAIMVMNKGEKPLKADYVDILRAGKLPRSSSRPKRVLIVGAGPAGMLAAALLKRSGHSVTVLEANANRAGGRIKTFRTGGHENAEQPFSDPRLHAEAGAMRLPESHAMLMALIDELKIKKLDFRLVAEDSHAGSHAGSQSGKPRDNAWIVVNGVRMRRSAYAANPRPVNRSFGVQAEYLDTAARDILDAAIKDVREEFSVFRNGKWQDKEPSEALEGWVRIIQKYGDWSMQRFLSEKAKLTQRTIHLIGTLEDMTSRLSLSFLHSFLDAVLINPGTRFYELEGGTATLADEMLKKVRGDVHFGRRVTRIEYFDPDARRLGQSDATHVSKEGPRVWVDTVSEDGADPARRSYTGDVAIITAPFSGLRQMQILPALSYGKRRAVVELHYDAATKVLLEFGRRWWEFDEDQWRTELERIRPGLYDDFRLGKAPDDGSLLGKHPSVPGGHISRAQRAHYAANRWITRDQPPAVGVQGGGSVSDNANRFVFHPSNPIGDSQGGVVLASYTWADDAMRWDSFDDDARYPNALRGLQEVYGQRIEVFYTGAGQTQSWLRNPYSNGEASVLLPGQHTGLFPDVGTPEGPLHFAGDHTSLKPAWIEGALESGVRAALEVHLGA</sequence>
<dbReference type="GO" id="GO:0009063">
    <property type="term" value="P:amino acid catabolic process"/>
    <property type="evidence" value="ECO:0007669"/>
    <property type="project" value="TreeGrafter"/>
</dbReference>
<accession>A0A0D7CGV8</accession>
<dbReference type="Proteomes" id="UP000032458">
    <property type="component" value="Unassembled WGS sequence"/>
</dbReference>
<organism evidence="3 4">
    <name type="scientific">Streptomyces natalensis ATCC 27448</name>
    <dbReference type="NCBI Taxonomy" id="1240678"/>
    <lineage>
        <taxon>Bacteria</taxon>
        <taxon>Bacillati</taxon>
        <taxon>Actinomycetota</taxon>
        <taxon>Actinomycetes</taxon>
        <taxon>Kitasatosporales</taxon>
        <taxon>Streptomycetaceae</taxon>
        <taxon>Streptomyces</taxon>
    </lineage>
</organism>
<dbReference type="InterPro" id="IPR002937">
    <property type="entry name" value="Amino_oxidase"/>
</dbReference>
<dbReference type="Gene3D" id="1.10.10.1620">
    <property type="match status" value="1"/>
</dbReference>
<dbReference type="Gene3D" id="3.30.160.490">
    <property type="match status" value="1"/>
</dbReference>
<dbReference type="PANTHER" id="PTHR10742">
    <property type="entry name" value="FLAVIN MONOAMINE OXIDASE"/>
    <property type="match status" value="1"/>
</dbReference>
<evidence type="ECO:0000313" key="4">
    <source>
        <dbReference type="Proteomes" id="UP000032458"/>
    </source>
</evidence>
<dbReference type="InterPro" id="IPR050281">
    <property type="entry name" value="Flavin_monoamine_oxidase"/>
</dbReference>
<reference evidence="3 4" key="1">
    <citation type="submission" date="2014-09" db="EMBL/GenBank/DDBJ databases">
        <title>Draft genome sequence of Streptomyces natalensis ATCC 27448, producer of the antifungal pimaricin.</title>
        <authorList>
            <person name="Mendes M.V."/>
            <person name="Beites T."/>
            <person name="Pires S."/>
            <person name="Santos C.L."/>
            <person name="Moradas-Ferreira P."/>
        </authorList>
    </citation>
    <scope>NUCLEOTIDE SEQUENCE [LARGE SCALE GENOMIC DNA]</scope>
    <source>
        <strain evidence="3 4">ATCC 27448</strain>
    </source>
</reference>
<comment type="caution">
    <text evidence="3">The sequence shown here is derived from an EMBL/GenBank/DDBJ whole genome shotgun (WGS) entry which is preliminary data.</text>
</comment>
<dbReference type="Gene3D" id="1.10.405.10">
    <property type="entry name" value="Guanine Nucleotide Dissociation Inhibitor, domain 1"/>
    <property type="match status" value="1"/>
</dbReference>
<keyword evidence="4" id="KW-1185">Reference proteome</keyword>
<feature type="domain" description="Amine oxidase" evidence="2">
    <location>
        <begin position="529"/>
        <end position="679"/>
    </location>
</feature>
<dbReference type="SUPFAM" id="SSF54373">
    <property type="entry name" value="FAD-linked reductases, C-terminal domain"/>
    <property type="match status" value="1"/>
</dbReference>
<dbReference type="InterPro" id="IPR006311">
    <property type="entry name" value="TAT_signal"/>
</dbReference>
<dbReference type="SUPFAM" id="SSF51905">
    <property type="entry name" value="FAD/NAD(P)-binding domain"/>
    <property type="match status" value="1"/>
</dbReference>
<dbReference type="AlphaFoldDB" id="A0A0D7CGV8"/>